<feature type="compositionally biased region" description="Low complexity" evidence="1">
    <location>
        <begin position="66"/>
        <end position="87"/>
    </location>
</feature>
<dbReference type="InterPro" id="IPR025711">
    <property type="entry name" value="PepSY"/>
</dbReference>
<name>A0A7W9JK32_9MICC</name>
<dbReference type="Gene3D" id="3.10.450.40">
    <property type="match status" value="1"/>
</dbReference>
<evidence type="ECO:0000256" key="2">
    <source>
        <dbReference type="SAM" id="SignalP"/>
    </source>
</evidence>
<dbReference type="RefSeq" id="WP_246416888.1">
    <property type="nucleotide sequence ID" value="NZ_BAABAG010000007.1"/>
</dbReference>
<keyword evidence="5" id="KW-1185">Reference proteome</keyword>
<feature type="region of interest" description="Disordered" evidence="1">
    <location>
        <begin position="30"/>
        <end position="90"/>
    </location>
</feature>
<evidence type="ECO:0000256" key="1">
    <source>
        <dbReference type="SAM" id="MobiDB-lite"/>
    </source>
</evidence>
<dbReference type="AlphaFoldDB" id="A0A7W9JK32"/>
<evidence type="ECO:0000313" key="4">
    <source>
        <dbReference type="EMBL" id="MBB5848682.1"/>
    </source>
</evidence>
<gene>
    <name evidence="4" type="ORF">HDA33_001246</name>
</gene>
<evidence type="ECO:0000259" key="3">
    <source>
        <dbReference type="Pfam" id="PF03413"/>
    </source>
</evidence>
<dbReference type="EMBL" id="JACHMW010000001">
    <property type="protein sequence ID" value="MBB5848682.1"/>
    <property type="molecule type" value="Genomic_DNA"/>
</dbReference>
<dbReference type="Pfam" id="PF03413">
    <property type="entry name" value="PepSY"/>
    <property type="match status" value="1"/>
</dbReference>
<feature type="chain" id="PRO_5038624325" evidence="2">
    <location>
        <begin position="25"/>
        <end position="227"/>
    </location>
</feature>
<proteinExistence type="predicted"/>
<dbReference type="Proteomes" id="UP000567246">
    <property type="component" value="Unassembled WGS sequence"/>
</dbReference>
<organism evidence="4 5">
    <name type="scientific">Micrococcus endophyticus</name>
    <dbReference type="NCBI Taxonomy" id="455343"/>
    <lineage>
        <taxon>Bacteria</taxon>
        <taxon>Bacillati</taxon>
        <taxon>Actinomycetota</taxon>
        <taxon>Actinomycetes</taxon>
        <taxon>Micrococcales</taxon>
        <taxon>Micrococcaceae</taxon>
        <taxon>Micrococcus</taxon>
    </lineage>
</organism>
<protein>
    <submittedName>
        <fullName evidence="4">Putative membrane protein YkoI</fullName>
    </submittedName>
</protein>
<comment type="caution">
    <text evidence="4">The sequence shown here is derived from an EMBL/GenBank/DDBJ whole genome shotgun (WGS) entry which is preliminary data.</text>
</comment>
<feature type="domain" description="PepSY" evidence="3">
    <location>
        <begin position="165"/>
        <end position="225"/>
    </location>
</feature>
<feature type="compositionally biased region" description="Low complexity" evidence="1">
    <location>
        <begin position="40"/>
        <end position="56"/>
    </location>
</feature>
<feature type="signal peptide" evidence="2">
    <location>
        <begin position="1"/>
        <end position="24"/>
    </location>
</feature>
<sequence length="227" mass="23227">MNATSIARKTALTGTGLLAALALAACGTADDDTAANPQESAVQQSPTQAATTAPAGDDNDDRDDASGSAAASASGSASTSPAAASGSVERQGDDPAYAAIDEILGLHGDGVIVEMDLDDDDAKWEVDVVVGDDVKEYDVTTDGQVSEGVRPQIDDDVRRAGEAQVTAETAISTALQGRTDQTVDEVDLDEEDGTLAWTVELDRENGEDGAEVKIDAKTGDVIEVEEG</sequence>
<evidence type="ECO:0000313" key="5">
    <source>
        <dbReference type="Proteomes" id="UP000567246"/>
    </source>
</evidence>
<reference evidence="4 5" key="1">
    <citation type="submission" date="2020-08" db="EMBL/GenBank/DDBJ databases">
        <title>Sequencing the genomes of 1000 actinobacteria strains.</title>
        <authorList>
            <person name="Klenk H.-P."/>
        </authorList>
    </citation>
    <scope>NUCLEOTIDE SEQUENCE [LARGE SCALE GENOMIC DNA]</scope>
    <source>
        <strain evidence="4 5">DSM 17945</strain>
    </source>
</reference>
<accession>A0A7W9JK32</accession>
<keyword evidence="2" id="KW-0732">Signal</keyword>